<proteinExistence type="predicted"/>
<evidence type="ECO:0000256" key="1">
    <source>
        <dbReference type="SAM" id="Coils"/>
    </source>
</evidence>
<protein>
    <submittedName>
        <fullName evidence="2">Uncharacterized protein</fullName>
    </submittedName>
</protein>
<comment type="caution">
    <text evidence="2">The sequence shown here is derived from an EMBL/GenBank/DDBJ whole genome shotgun (WGS) entry which is preliminary data.</text>
</comment>
<feature type="coiled-coil region" evidence="1">
    <location>
        <begin position="312"/>
        <end position="342"/>
    </location>
</feature>
<evidence type="ECO:0000313" key="3">
    <source>
        <dbReference type="Proteomes" id="UP001054252"/>
    </source>
</evidence>
<feature type="coiled-coil region" evidence="1">
    <location>
        <begin position="527"/>
        <end position="613"/>
    </location>
</feature>
<gene>
    <name evidence="2" type="ORF">SLEP1_g14780</name>
</gene>
<feature type="coiled-coil region" evidence="1">
    <location>
        <begin position="103"/>
        <end position="165"/>
    </location>
</feature>
<dbReference type="PANTHER" id="PTHR45287">
    <property type="entry name" value="OS03G0691500 PROTEIN"/>
    <property type="match status" value="1"/>
</dbReference>
<sequence>MEEVHKELDEVRAEMEKLRKEFQIRMELSESLKKAKDEHILRLQEANRQIEKQAQELNAKYEEISEIRQILDNLTSGLLEKESSLRHLRSANEKLRTDSEEKLHKLQEGNKELMLALDEAMEKNKDLEQELCVRNSEIVGLKRLLTASESKLLEAKENVRAQQELRLRDDLILKLEEDSRNIQDQLKWKTEKFEYLEDAHKRLQDQFQLSRDEWQREKSSLLEEISLLQTRLDSQTRISDGLKTQLEMCSHALAYEESRRKVLEGQVSELKSLFESASLQSQKHSKIETMIHHRDEEIASLRNILGKKETFVKESEFKVAQLEQENVELKESLKELREAHIRSAGGHAGGHTASLTKLRNKLRDLKQVHGKCSKNLKARESELSSKIEEMKGDIDGYESKLKDKEKMIQELHMNLGNCHCRIDALNEEISLLLMVLKLEFSEAFWKLLNEKTEVELCNRKKDDEISSLTKLLQMKTAALEKIDERNHLEFEHNINSTAEERTSLCIEENEECCKEIETSFHSDTENVATLKQEKDKLLNIVEEHEKTINNLQQEILEEKNSCIDNLQEDLALLKQEFVPRQAETTILVSLDAAKASEQEKERLVELLNEQEKSITDLHVLNRMLELDLTNAIVSSASEVIEKQIEVTAIFEVLKNSEHLRKLEVDEKNKVILKLEKEVSSLCQIQSSLEESLLHSNQQSEQLLTLLETKNLETEELMIQVHNEQRKREGLINEPEFEKGVLLHNNMMLSGKLDDAMAHIEEISSSISGVSCEDMKLMESLRKILQSFENGLIIADGPKENDDLFDSVGRKAESSITNPAVVKTERGCDERFPLKELNHYQCLLGETKSSITRNQN</sequence>
<dbReference type="InterPro" id="IPR040262">
    <property type="entry name" value="At4g38062-like"/>
</dbReference>
<feature type="coiled-coil region" evidence="1">
    <location>
        <begin position="1"/>
        <end position="74"/>
    </location>
</feature>
<evidence type="ECO:0000313" key="2">
    <source>
        <dbReference type="EMBL" id="GKV02326.1"/>
    </source>
</evidence>
<dbReference type="Proteomes" id="UP001054252">
    <property type="component" value="Unassembled WGS sequence"/>
</dbReference>
<keyword evidence="1" id="KW-0175">Coiled coil</keyword>
<organism evidence="2 3">
    <name type="scientific">Rubroshorea leprosula</name>
    <dbReference type="NCBI Taxonomy" id="152421"/>
    <lineage>
        <taxon>Eukaryota</taxon>
        <taxon>Viridiplantae</taxon>
        <taxon>Streptophyta</taxon>
        <taxon>Embryophyta</taxon>
        <taxon>Tracheophyta</taxon>
        <taxon>Spermatophyta</taxon>
        <taxon>Magnoliopsida</taxon>
        <taxon>eudicotyledons</taxon>
        <taxon>Gunneridae</taxon>
        <taxon>Pentapetalae</taxon>
        <taxon>rosids</taxon>
        <taxon>malvids</taxon>
        <taxon>Malvales</taxon>
        <taxon>Dipterocarpaceae</taxon>
        <taxon>Rubroshorea</taxon>
    </lineage>
</organism>
<dbReference type="PANTHER" id="PTHR45287:SF3">
    <property type="entry name" value="PROTEIN, PUTATIVE-RELATED"/>
    <property type="match status" value="1"/>
</dbReference>
<keyword evidence="3" id="KW-1185">Reference proteome</keyword>
<accession>A0AAV5IUN7</accession>
<dbReference type="EMBL" id="BPVZ01000018">
    <property type="protein sequence ID" value="GKV02326.1"/>
    <property type="molecule type" value="Genomic_DNA"/>
</dbReference>
<name>A0AAV5IUN7_9ROSI</name>
<reference evidence="2 3" key="1">
    <citation type="journal article" date="2021" name="Commun. Biol.">
        <title>The genome of Shorea leprosula (Dipterocarpaceae) highlights the ecological relevance of drought in aseasonal tropical rainforests.</title>
        <authorList>
            <person name="Ng K.K.S."/>
            <person name="Kobayashi M.J."/>
            <person name="Fawcett J.A."/>
            <person name="Hatakeyama M."/>
            <person name="Paape T."/>
            <person name="Ng C.H."/>
            <person name="Ang C.C."/>
            <person name="Tnah L.H."/>
            <person name="Lee C.T."/>
            <person name="Nishiyama T."/>
            <person name="Sese J."/>
            <person name="O'Brien M.J."/>
            <person name="Copetti D."/>
            <person name="Mohd Noor M.I."/>
            <person name="Ong R.C."/>
            <person name="Putra M."/>
            <person name="Sireger I.Z."/>
            <person name="Indrioko S."/>
            <person name="Kosugi Y."/>
            <person name="Izuno A."/>
            <person name="Isagi Y."/>
            <person name="Lee S.L."/>
            <person name="Shimizu K.K."/>
        </authorList>
    </citation>
    <scope>NUCLEOTIDE SEQUENCE [LARGE SCALE GENOMIC DNA]</scope>
    <source>
        <strain evidence="2">214</strain>
    </source>
</reference>
<feature type="coiled-coil region" evidence="1">
    <location>
        <begin position="373"/>
        <end position="414"/>
    </location>
</feature>
<dbReference type="AlphaFoldDB" id="A0AAV5IUN7"/>